<evidence type="ECO:0000256" key="11">
    <source>
        <dbReference type="ARBA" id="ARBA00023303"/>
    </source>
</evidence>
<accession>A0A1E8GJZ5</accession>
<feature type="transmembrane region" description="Helical" evidence="14">
    <location>
        <begin position="75"/>
        <end position="92"/>
    </location>
</feature>
<feature type="transmembrane region" description="Helical" evidence="14">
    <location>
        <begin position="135"/>
        <end position="157"/>
    </location>
</feature>
<name>A0A1E8GJZ5_9LACT</name>
<evidence type="ECO:0000256" key="10">
    <source>
        <dbReference type="ARBA" id="ARBA00023136"/>
    </source>
</evidence>
<dbReference type="Proteomes" id="UP000178622">
    <property type="component" value="Unassembled WGS sequence"/>
</dbReference>
<evidence type="ECO:0000313" key="16">
    <source>
        <dbReference type="Proteomes" id="UP000178622"/>
    </source>
</evidence>
<reference evidence="16" key="1">
    <citation type="submission" date="2016-09" db="EMBL/GenBank/DDBJ databases">
        <title>Draft genome sequence of a novel species of the family Streptococcaceae isolated from flowers.</title>
        <authorList>
            <person name="Chuah L.-O."/>
            <person name="Yap K.-P."/>
            <person name="Thong K.L."/>
            <person name="Liong M.T."/>
            <person name="Ahmad R."/>
            <person name="Rusul G."/>
        </authorList>
    </citation>
    <scope>NUCLEOTIDE SEQUENCE [LARGE SCALE GENOMIC DNA]</scope>
    <source>
        <strain evidence="16">DF1</strain>
    </source>
</reference>
<evidence type="ECO:0000313" key="15">
    <source>
        <dbReference type="EMBL" id="OFI48570.1"/>
    </source>
</evidence>
<feature type="transmembrane region" description="Helical" evidence="14">
    <location>
        <begin position="104"/>
        <end position="123"/>
    </location>
</feature>
<evidence type="ECO:0000256" key="6">
    <source>
        <dbReference type="ARBA" id="ARBA00022826"/>
    </source>
</evidence>
<keyword evidence="11" id="KW-0407">Ion channel</keyword>
<dbReference type="InterPro" id="IPR010617">
    <property type="entry name" value="TMEM175-like"/>
</dbReference>
<dbReference type="GO" id="GO:0015252">
    <property type="term" value="F:proton channel activity"/>
    <property type="evidence" value="ECO:0007669"/>
    <property type="project" value="InterPro"/>
</dbReference>
<evidence type="ECO:0000256" key="14">
    <source>
        <dbReference type="SAM" id="Phobius"/>
    </source>
</evidence>
<dbReference type="GO" id="GO:0016020">
    <property type="term" value="C:membrane"/>
    <property type="evidence" value="ECO:0007669"/>
    <property type="project" value="UniProtKB-SubCell"/>
</dbReference>
<evidence type="ECO:0000256" key="2">
    <source>
        <dbReference type="ARBA" id="ARBA00006920"/>
    </source>
</evidence>
<keyword evidence="4" id="KW-0633">Potassium transport</keyword>
<keyword evidence="10 14" id="KW-0472">Membrane</keyword>
<evidence type="ECO:0000256" key="7">
    <source>
        <dbReference type="ARBA" id="ARBA00022958"/>
    </source>
</evidence>
<dbReference type="OrthoDB" id="7626281at2"/>
<gene>
    <name evidence="15" type="ORF">BG261_06645</name>
</gene>
<evidence type="ECO:0000256" key="4">
    <source>
        <dbReference type="ARBA" id="ARBA00022538"/>
    </source>
</evidence>
<dbReference type="Pfam" id="PF06736">
    <property type="entry name" value="TMEM175"/>
    <property type="match status" value="1"/>
</dbReference>
<evidence type="ECO:0000256" key="5">
    <source>
        <dbReference type="ARBA" id="ARBA00022692"/>
    </source>
</evidence>
<protein>
    <recommendedName>
        <fullName evidence="17">DUF1211 domain-containing protein</fullName>
    </recommendedName>
</protein>
<feature type="region of interest" description="Disordered" evidence="13">
    <location>
        <begin position="1"/>
        <end position="21"/>
    </location>
</feature>
<keyword evidence="16" id="KW-1185">Reference proteome</keyword>
<evidence type="ECO:0000256" key="12">
    <source>
        <dbReference type="ARBA" id="ARBA00034430"/>
    </source>
</evidence>
<dbReference type="RefSeq" id="WP_070792965.1">
    <property type="nucleotide sequence ID" value="NZ_MKIR01000024.1"/>
</dbReference>
<dbReference type="GO" id="GO:0005267">
    <property type="term" value="F:potassium channel activity"/>
    <property type="evidence" value="ECO:0007669"/>
    <property type="project" value="UniProtKB-KW"/>
</dbReference>
<keyword evidence="3" id="KW-0813">Transport</keyword>
<dbReference type="AlphaFoldDB" id="A0A1E8GJZ5"/>
<keyword evidence="8 14" id="KW-1133">Transmembrane helix</keyword>
<comment type="similarity">
    <text evidence="2">Belongs to the TMEM175 family.</text>
</comment>
<dbReference type="STRING" id="1859473.BG261_06645"/>
<keyword evidence="5 14" id="KW-0812">Transmembrane</keyword>
<comment type="subcellular location">
    <subcellularLocation>
        <location evidence="1">Membrane</location>
        <topology evidence="1">Multi-pass membrane protein</topology>
    </subcellularLocation>
</comment>
<comment type="catalytic activity">
    <reaction evidence="12">
        <text>K(+)(in) = K(+)(out)</text>
        <dbReference type="Rhea" id="RHEA:29463"/>
        <dbReference type="ChEBI" id="CHEBI:29103"/>
    </reaction>
</comment>
<evidence type="ECO:0000256" key="1">
    <source>
        <dbReference type="ARBA" id="ARBA00004141"/>
    </source>
</evidence>
<proteinExistence type="inferred from homology"/>
<evidence type="ECO:0008006" key="17">
    <source>
        <dbReference type="Google" id="ProtNLM"/>
    </source>
</evidence>
<sequence length="260" mass="30348">MVREKNNSLEKRRMKNKSEKEAEIIKTRQEMQGEFLQNHPEFKDMDEKEIPNEMRKLGEARAHKRNKRLREHLELFNDAIIAIITTVMLLEIPIPTGNSGYGEFLESIGIFLVSFFLMADFWITHHKMYDDVDEITDSIVVFDFIFMAILSIIPLLTKWIMVEPTSFAVLNYGVAFILIRLSQGFLNYAISKERFKGMKVTGELSKKISLGRLLISLIWAVILTIFGYINPSIGRWLFITLPILSFVFMAIDNRKREEYL</sequence>
<evidence type="ECO:0000256" key="13">
    <source>
        <dbReference type="SAM" id="MobiDB-lite"/>
    </source>
</evidence>
<keyword evidence="9" id="KW-0406">Ion transport</keyword>
<evidence type="ECO:0000256" key="9">
    <source>
        <dbReference type="ARBA" id="ARBA00023065"/>
    </source>
</evidence>
<evidence type="ECO:0000256" key="3">
    <source>
        <dbReference type="ARBA" id="ARBA00022448"/>
    </source>
</evidence>
<feature type="transmembrane region" description="Helical" evidence="14">
    <location>
        <begin position="235"/>
        <end position="251"/>
    </location>
</feature>
<evidence type="ECO:0000256" key="8">
    <source>
        <dbReference type="ARBA" id="ARBA00022989"/>
    </source>
</evidence>
<organism evidence="15 16">
    <name type="scientific">Floricoccus tropicus</name>
    <dbReference type="NCBI Taxonomy" id="1859473"/>
    <lineage>
        <taxon>Bacteria</taxon>
        <taxon>Bacillati</taxon>
        <taxon>Bacillota</taxon>
        <taxon>Bacilli</taxon>
        <taxon>Lactobacillales</taxon>
        <taxon>Streptococcaceae</taxon>
        <taxon>Floricoccus</taxon>
    </lineage>
</organism>
<keyword evidence="6" id="KW-0631">Potassium channel</keyword>
<keyword evidence="7" id="KW-0630">Potassium</keyword>
<comment type="caution">
    <text evidence="15">The sequence shown here is derived from an EMBL/GenBank/DDBJ whole genome shotgun (WGS) entry which is preliminary data.</text>
</comment>
<dbReference type="EMBL" id="MKIR01000024">
    <property type="protein sequence ID" value="OFI48570.1"/>
    <property type="molecule type" value="Genomic_DNA"/>
</dbReference>
<feature type="transmembrane region" description="Helical" evidence="14">
    <location>
        <begin position="169"/>
        <end position="190"/>
    </location>
</feature>
<feature type="transmembrane region" description="Helical" evidence="14">
    <location>
        <begin position="210"/>
        <end position="229"/>
    </location>
</feature>